<organism evidence="1">
    <name type="scientific">viral metagenome</name>
    <dbReference type="NCBI Taxonomy" id="1070528"/>
    <lineage>
        <taxon>unclassified sequences</taxon>
        <taxon>metagenomes</taxon>
        <taxon>organismal metagenomes</taxon>
    </lineage>
</organism>
<accession>A0A6C0JZA5</accession>
<dbReference type="EMBL" id="MN740779">
    <property type="protein sequence ID" value="QHU11112.1"/>
    <property type="molecule type" value="Genomic_DNA"/>
</dbReference>
<reference evidence="1" key="1">
    <citation type="journal article" date="2020" name="Nature">
        <title>Giant virus diversity and host interactions through global metagenomics.</title>
        <authorList>
            <person name="Schulz F."/>
            <person name="Roux S."/>
            <person name="Paez-Espino D."/>
            <person name="Jungbluth S."/>
            <person name="Walsh D.A."/>
            <person name="Denef V.J."/>
            <person name="McMahon K.D."/>
            <person name="Konstantinidis K.T."/>
            <person name="Eloe-Fadrosh E.A."/>
            <person name="Kyrpides N.C."/>
            <person name="Woyke T."/>
        </authorList>
    </citation>
    <scope>NUCLEOTIDE SEQUENCE</scope>
    <source>
        <strain evidence="1">GVMAG-S-1101165-84</strain>
    </source>
</reference>
<dbReference type="InterPro" id="IPR021234">
    <property type="entry name" value="DUF2827"/>
</dbReference>
<evidence type="ECO:0008006" key="2">
    <source>
        <dbReference type="Google" id="ProtNLM"/>
    </source>
</evidence>
<dbReference type="Pfam" id="PF10933">
    <property type="entry name" value="DUF2827"/>
    <property type="match status" value="1"/>
</dbReference>
<protein>
    <recommendedName>
        <fullName evidence="2">Glycosyltransferase</fullName>
    </recommendedName>
</protein>
<sequence length="348" mass="40237">MDIFLATGSPPPSLFLNGLFQNSLTLYSLFESIGYRCHCLVDTSAAFLDGYRSLEPETYVQNPAAYRLAWYIEIGHAFDAEWRAFLRRKGVRIVKLHLGNIRHIDVEMTCHMPTTTFYQHVIGNYDEIWTSPHYLANCAYAAALYRTPCRTVPYVWSSQWLCASRYVPCPWFKTDIVVAEPNISFQKHCLYPLLLVEAFAYQYPEWKGRLILQNTERFQINGYMRSRLAASPLKDRLVLRGREPLSTILATNPSAAFVSHQVNNEYNYMTLELLHLGYPVLHNSKAWHRVGFFWDEERWAEALATLRSMLGSPHKKYDLSAFSAESNRDAWHTILYQVSSSSSKPRLP</sequence>
<name>A0A6C0JZA5_9ZZZZ</name>
<dbReference type="AlphaFoldDB" id="A0A6C0JZA5"/>
<proteinExistence type="predicted"/>
<evidence type="ECO:0000313" key="1">
    <source>
        <dbReference type="EMBL" id="QHU11112.1"/>
    </source>
</evidence>